<organism evidence="3 4">
    <name type="scientific">Staphylococcus hsinchuensis</name>
    <dbReference type="NCBI Taxonomy" id="3051183"/>
    <lineage>
        <taxon>Bacteria</taxon>
        <taxon>Bacillati</taxon>
        <taxon>Bacillota</taxon>
        <taxon>Bacilli</taxon>
        <taxon>Bacillales</taxon>
        <taxon>Staphylococcaceae</taxon>
        <taxon>Staphylococcus</taxon>
    </lineage>
</organism>
<gene>
    <name evidence="3" type="ORF">QQM35_01340</name>
</gene>
<protein>
    <submittedName>
        <fullName evidence="3">DUF1474 family protein</fullName>
    </submittedName>
</protein>
<dbReference type="Proteomes" id="UP001436297">
    <property type="component" value="Chromosome"/>
</dbReference>
<proteinExistence type="predicted"/>
<dbReference type="EMBL" id="CP128355">
    <property type="protein sequence ID" value="XAF70790.1"/>
    <property type="molecule type" value="Genomic_DNA"/>
</dbReference>
<keyword evidence="1" id="KW-0175">Coiled coil</keyword>
<evidence type="ECO:0000313" key="4">
    <source>
        <dbReference type="Proteomes" id="UP001436297"/>
    </source>
</evidence>
<evidence type="ECO:0000313" key="3">
    <source>
        <dbReference type="EMBL" id="XAF70790.1"/>
    </source>
</evidence>
<evidence type="ECO:0000259" key="2">
    <source>
        <dbReference type="Pfam" id="PF07342"/>
    </source>
</evidence>
<reference evidence="3 4" key="1">
    <citation type="journal article" date="2024" name="Pathogens">
        <title>Staphylococcus hsinchuensis sp. nov., Isolated from Soymilk.</title>
        <authorList>
            <person name="Wang Y.T."/>
            <person name="Lin Y.C."/>
            <person name="Hsieh Y.H."/>
            <person name="Lin Y.T."/>
            <person name="Hamada M."/>
            <person name="Chen C.C."/>
            <person name="Liou J.S."/>
            <person name="Lee A.Y."/>
            <person name="Zhang W.L."/>
            <person name="Chen Y.T."/>
            <person name="Huang C.H."/>
        </authorList>
    </citation>
    <scope>NUCLEOTIDE SEQUENCE [LARGE SCALE GENOMIC DNA]</scope>
    <source>
        <strain evidence="3 4">H164</strain>
    </source>
</reference>
<sequence length="107" mass="12343">MNQAHFELENIKIRLETLKDKISDVVQAHQWLIEDVYTCTADELIASKEESESYLLAYEESRIQHNHTEQLLISYLNDFDAIIKNVEQLDAKNTLSDESLATESDNA</sequence>
<keyword evidence="4" id="KW-1185">Reference proteome</keyword>
<dbReference type="Pfam" id="PF07342">
    <property type="entry name" value="TscT"/>
    <property type="match status" value="1"/>
</dbReference>
<accession>A0ABZ3EDX4</accession>
<evidence type="ECO:0000256" key="1">
    <source>
        <dbReference type="SAM" id="Coils"/>
    </source>
</evidence>
<feature type="coiled-coil region" evidence="1">
    <location>
        <begin position="1"/>
        <end position="28"/>
    </location>
</feature>
<feature type="domain" description="TscT toxin" evidence="2">
    <location>
        <begin position="5"/>
        <end position="107"/>
    </location>
</feature>
<dbReference type="InterPro" id="IPR009942">
    <property type="entry name" value="DUF1474"/>
</dbReference>
<dbReference type="RefSeq" id="WP_342610440.1">
    <property type="nucleotide sequence ID" value="NZ_CP128355.1"/>
</dbReference>
<name>A0ABZ3EDX4_9STAP</name>